<dbReference type="PANTHER" id="PTHR36181">
    <property type="entry name" value="INTRON-ENCODED ENDONUCLEASE AI3-RELATED"/>
    <property type="match status" value="1"/>
</dbReference>
<organism evidence="2">
    <name type="scientific">Torulaspora globosa</name>
    <dbReference type="NCBI Taxonomy" id="48254"/>
    <lineage>
        <taxon>Eukaryota</taxon>
        <taxon>Fungi</taxon>
        <taxon>Dikarya</taxon>
        <taxon>Ascomycota</taxon>
        <taxon>Saccharomycotina</taxon>
        <taxon>Saccharomycetes</taxon>
        <taxon>Saccharomycetales</taxon>
        <taxon>Saccharomycetaceae</taxon>
        <taxon>Torulaspora</taxon>
    </lineage>
</organism>
<evidence type="ECO:0000259" key="1">
    <source>
        <dbReference type="Pfam" id="PF00961"/>
    </source>
</evidence>
<keyword evidence="2" id="KW-0496">Mitochondrion</keyword>
<dbReference type="AlphaFoldDB" id="A0A142DDH9"/>
<dbReference type="Gene3D" id="3.10.28.10">
    <property type="entry name" value="Homing endonucleases"/>
    <property type="match status" value="2"/>
</dbReference>
<dbReference type="GO" id="GO:0004519">
    <property type="term" value="F:endonuclease activity"/>
    <property type="evidence" value="ECO:0007669"/>
    <property type="project" value="InterPro"/>
</dbReference>
<protein>
    <recommendedName>
        <fullName evidence="1">Homing endonuclease LAGLIDADG domain-containing protein</fullName>
    </recommendedName>
</protein>
<proteinExistence type="predicted"/>
<feature type="domain" description="Homing endonuclease LAGLIDADG" evidence="1">
    <location>
        <begin position="170"/>
        <end position="262"/>
    </location>
</feature>
<dbReference type="GO" id="GO:0005739">
    <property type="term" value="C:mitochondrion"/>
    <property type="evidence" value="ECO:0007669"/>
    <property type="project" value="UniProtKB-ARBA"/>
</dbReference>
<dbReference type="Pfam" id="PF00961">
    <property type="entry name" value="LAGLIDADG_1"/>
    <property type="match status" value="2"/>
</dbReference>
<dbReference type="PANTHER" id="PTHR36181:SF2">
    <property type="entry name" value="INTRON-ENCODED ENDONUCLEASE AI3-RELATED"/>
    <property type="match status" value="1"/>
</dbReference>
<name>A0A142DDH9_9SACH</name>
<feature type="domain" description="Homing endonuclease LAGLIDADG" evidence="1">
    <location>
        <begin position="2"/>
        <end position="95"/>
    </location>
</feature>
<dbReference type="InterPro" id="IPR051289">
    <property type="entry name" value="LAGLIDADG_Endonuclease"/>
</dbReference>
<accession>A0A142DDH9</accession>
<reference evidence="2" key="2">
    <citation type="submission" date="2016-03" db="EMBL/GenBank/DDBJ databases">
        <authorList>
            <person name="Ploux O."/>
        </authorList>
    </citation>
    <scope>NUCLEOTIDE SEQUENCE</scope>
    <source>
        <strain evidence="2">CBS 764</strain>
    </source>
</reference>
<geneLocation type="mitochondrion" evidence="2"/>
<dbReference type="InterPro" id="IPR004860">
    <property type="entry name" value="LAGLIDADG_dom"/>
</dbReference>
<gene>
    <name evidence="2" type="primary">orf290</name>
</gene>
<evidence type="ECO:0000313" key="2">
    <source>
        <dbReference type="EMBL" id="AMQ25913.1"/>
    </source>
</evidence>
<dbReference type="EMBL" id="KM595068">
    <property type="protein sequence ID" value="AMQ25913.1"/>
    <property type="molecule type" value="Genomic_DNA"/>
</dbReference>
<dbReference type="InterPro" id="IPR027434">
    <property type="entry name" value="Homing_endonucl"/>
</dbReference>
<dbReference type="SUPFAM" id="SSF55608">
    <property type="entry name" value="Homing endonucleases"/>
    <property type="match status" value="2"/>
</dbReference>
<reference evidence="2" key="1">
    <citation type="journal article" date="2015" name="Mol. Biol. Evol.">
        <title>Extensive Horizontal Transfer and Homologous Recombination Generate Highly Chimeric Mitochondrial Genomes in Yeast.</title>
        <authorList>
            <person name="Wu B."/>
            <person name="Buljic A."/>
            <person name="Hao W."/>
        </authorList>
    </citation>
    <scope>NUCLEOTIDE SEQUENCE</scope>
    <source>
        <strain evidence="2">CBS 764</strain>
    </source>
</reference>
<sequence length="290" mass="34608">MTDGDGTFNVYTNMNNMKIIFTYKISLMSKNTQLLYKIKSYLNIGSVSYNNKNNPNMVSYKVRNKNHLLNIIIPIFDKYPLLTSKRFNYLKFKTCLLISEDNNLSQMEKLIKINNIKNIKLMDNYMSDAWNMIIKNENINYNTRKTMMTSSAILTLNVENIKKIMTKSWLIGFIEAEGSFFLTQKSSNRLVHSFDISQKLDYIVLYGIKLLLNINNTIKDRKTYFKLETNNSKNIEYIMKMFMYADHKSMFLGMKSFEFKIWVRSYFKYKNDYNKLLKVREIMMKYRKNI</sequence>